<dbReference type="Proteomes" id="UP000219020">
    <property type="component" value="Unassembled WGS sequence"/>
</dbReference>
<proteinExistence type="predicted"/>
<organism evidence="1 2">
    <name type="scientific">Candidatus Enterovibrio escicola</name>
    <dbReference type="NCBI Taxonomy" id="1927127"/>
    <lineage>
        <taxon>Bacteria</taxon>
        <taxon>Pseudomonadati</taxon>
        <taxon>Pseudomonadota</taxon>
        <taxon>Gammaproteobacteria</taxon>
        <taxon>Vibrionales</taxon>
        <taxon>Vibrionaceae</taxon>
        <taxon>Enterovibrio</taxon>
    </lineage>
</organism>
<comment type="caution">
    <text evidence="1">The sequence shown here is derived from an EMBL/GenBank/DDBJ whole genome shotgun (WGS) entry which is preliminary data.</text>
</comment>
<sequence length="41" mass="4743">MMVGFTMMGKLLIEHPLITPVTPYISVKRAFIENLWSCMRS</sequence>
<evidence type="ECO:0000313" key="2">
    <source>
        <dbReference type="Proteomes" id="UP000219020"/>
    </source>
</evidence>
<gene>
    <name evidence="1" type="ORF">BTN49_2818</name>
</gene>
<protein>
    <submittedName>
        <fullName evidence="1">Uncharacterized protein</fullName>
    </submittedName>
</protein>
<reference evidence="2" key="1">
    <citation type="submission" date="2017-04" db="EMBL/GenBank/DDBJ databases">
        <title>Genome evolution of the luminous symbionts of deep sea anglerfish.</title>
        <authorList>
            <person name="Hendry T.A."/>
        </authorList>
    </citation>
    <scope>NUCLEOTIDE SEQUENCE [LARGE SCALE GENOMIC DNA]</scope>
</reference>
<accession>A0A2A5T065</accession>
<evidence type="ECO:0000313" key="1">
    <source>
        <dbReference type="EMBL" id="PCS21569.1"/>
    </source>
</evidence>
<dbReference type="AlphaFoldDB" id="A0A2A5T065"/>
<dbReference type="EMBL" id="NBYY01000033">
    <property type="protein sequence ID" value="PCS21569.1"/>
    <property type="molecule type" value="Genomic_DNA"/>
</dbReference>
<name>A0A2A5T065_9GAMM</name>
<keyword evidence="2" id="KW-1185">Reference proteome</keyword>